<dbReference type="InterPro" id="IPR051019">
    <property type="entry name" value="VLCFA-Steroid_DH"/>
</dbReference>
<evidence type="ECO:0000313" key="2">
    <source>
        <dbReference type="EMBL" id="KAE8730161.1"/>
    </source>
</evidence>
<dbReference type="Proteomes" id="UP000436088">
    <property type="component" value="Unassembled WGS sequence"/>
</dbReference>
<keyword evidence="1" id="KW-0560">Oxidoreductase</keyword>
<dbReference type="PIRSF" id="PIRSF000126">
    <property type="entry name" value="11-beta-HSD1"/>
    <property type="match status" value="1"/>
</dbReference>
<dbReference type="PRINTS" id="PR00081">
    <property type="entry name" value="GDHRDH"/>
</dbReference>
<sequence>MASQTPDFMVIFVISCLGFITLCKPVFGFIKWVWVMFLRPPKNLRHHYCSWAVVTGCTVGIGKALAFQLASRSLNLLLVGRNPLKLEATANAIRLDIGVLVNNAGLSYEGPRFFHEVESEVVESIIKVTVEAATGITKAVVPIMEKKKKGVPPVLTLYTPFMLVRKCRCLTVFSRSISLEYNKTGIDIQCQIPSFVVRKMTKFRRSSLFIPSAETFSEASLRWIGYREHPCVPYWPHYFQCFLLKLLHDSFKNRCVFRYFTGIRKRKMMRDSRKLRPNINQKLTVNPRSDRDISQDRIDES</sequence>
<accession>A0A6A3CSD4</accession>
<dbReference type="InterPro" id="IPR002347">
    <property type="entry name" value="SDR_fam"/>
</dbReference>
<dbReference type="InterPro" id="IPR036291">
    <property type="entry name" value="NAD(P)-bd_dom_sf"/>
</dbReference>
<keyword evidence="3" id="KW-1185">Reference proteome</keyword>
<reference evidence="2" key="1">
    <citation type="submission" date="2019-09" db="EMBL/GenBank/DDBJ databases">
        <title>Draft genome information of white flower Hibiscus syriacus.</title>
        <authorList>
            <person name="Kim Y.-M."/>
        </authorList>
    </citation>
    <scope>NUCLEOTIDE SEQUENCE [LARGE SCALE GENOMIC DNA]</scope>
    <source>
        <strain evidence="2">YM2019G1</strain>
    </source>
</reference>
<dbReference type="AlphaFoldDB" id="A0A6A3CSD4"/>
<dbReference type="GO" id="GO:0005783">
    <property type="term" value="C:endoplasmic reticulum"/>
    <property type="evidence" value="ECO:0007669"/>
    <property type="project" value="TreeGrafter"/>
</dbReference>
<organism evidence="2 3">
    <name type="scientific">Hibiscus syriacus</name>
    <name type="common">Rose of Sharon</name>
    <dbReference type="NCBI Taxonomy" id="106335"/>
    <lineage>
        <taxon>Eukaryota</taxon>
        <taxon>Viridiplantae</taxon>
        <taxon>Streptophyta</taxon>
        <taxon>Embryophyta</taxon>
        <taxon>Tracheophyta</taxon>
        <taxon>Spermatophyta</taxon>
        <taxon>Magnoliopsida</taxon>
        <taxon>eudicotyledons</taxon>
        <taxon>Gunneridae</taxon>
        <taxon>Pentapetalae</taxon>
        <taxon>rosids</taxon>
        <taxon>malvids</taxon>
        <taxon>Malvales</taxon>
        <taxon>Malvaceae</taxon>
        <taxon>Malvoideae</taxon>
        <taxon>Hibiscus</taxon>
    </lineage>
</organism>
<dbReference type="CDD" id="cd05356">
    <property type="entry name" value="17beta-HSD1_like_SDR_c"/>
    <property type="match status" value="1"/>
</dbReference>
<dbReference type="SUPFAM" id="SSF51735">
    <property type="entry name" value="NAD(P)-binding Rossmann-fold domains"/>
    <property type="match status" value="1"/>
</dbReference>
<dbReference type="Gene3D" id="3.40.50.720">
    <property type="entry name" value="NAD(P)-binding Rossmann-like Domain"/>
    <property type="match status" value="2"/>
</dbReference>
<name>A0A6A3CSD4_HIBSY</name>
<proteinExistence type="predicted"/>
<dbReference type="PANTHER" id="PTHR43899:SF25">
    <property type="entry name" value="ENOYL-(ACYL CARRIER) REDUCTASE"/>
    <property type="match status" value="1"/>
</dbReference>
<dbReference type="EMBL" id="VEPZ02000209">
    <property type="protein sequence ID" value="KAE8730161.1"/>
    <property type="molecule type" value="Genomic_DNA"/>
</dbReference>
<dbReference type="Pfam" id="PF00106">
    <property type="entry name" value="adh_short"/>
    <property type="match status" value="1"/>
</dbReference>
<gene>
    <name evidence="2" type="ORF">F3Y22_tig00003041pilonHSYRG01008</name>
</gene>
<dbReference type="PANTHER" id="PTHR43899">
    <property type="entry name" value="RH59310P"/>
    <property type="match status" value="1"/>
</dbReference>
<dbReference type="GO" id="GO:0045703">
    <property type="term" value="F:ketoreductase activity"/>
    <property type="evidence" value="ECO:0007669"/>
    <property type="project" value="TreeGrafter"/>
</dbReference>
<protein>
    <submittedName>
        <fullName evidence="2">Uncharacterized protein</fullName>
    </submittedName>
</protein>
<evidence type="ECO:0000313" key="3">
    <source>
        <dbReference type="Proteomes" id="UP000436088"/>
    </source>
</evidence>
<evidence type="ECO:0000256" key="1">
    <source>
        <dbReference type="ARBA" id="ARBA00023002"/>
    </source>
</evidence>
<comment type="caution">
    <text evidence="2">The sequence shown here is derived from an EMBL/GenBank/DDBJ whole genome shotgun (WGS) entry which is preliminary data.</text>
</comment>